<protein>
    <recommendedName>
        <fullName evidence="3">proline dehydrogenase</fullName>
        <ecNumber evidence="3">1.5.5.2</ecNumber>
    </recommendedName>
</protein>
<dbReference type="EMBL" id="UINC01016098">
    <property type="protein sequence ID" value="SVA67306.1"/>
    <property type="molecule type" value="Genomic_DNA"/>
</dbReference>
<proteinExistence type="predicted"/>
<evidence type="ECO:0000256" key="1">
    <source>
        <dbReference type="ARBA" id="ARBA00001974"/>
    </source>
</evidence>
<evidence type="ECO:0000256" key="9">
    <source>
        <dbReference type="ARBA" id="ARBA00048779"/>
    </source>
</evidence>
<feature type="domain" description="Proline dehydrogenase" evidence="10">
    <location>
        <begin position="39"/>
        <end position="290"/>
    </location>
</feature>
<dbReference type="InterPro" id="IPR002872">
    <property type="entry name" value="Proline_DH_dom"/>
</dbReference>
<comment type="pathway">
    <text evidence="2">Amino-acid degradation; L-proline degradation into L-glutamate; L-glutamate from L-proline: step 1/2.</text>
</comment>
<keyword evidence="7" id="KW-0560">Oxidoreductase</keyword>
<organism evidence="11">
    <name type="scientific">marine metagenome</name>
    <dbReference type="NCBI Taxonomy" id="408172"/>
    <lineage>
        <taxon>unclassified sequences</taxon>
        <taxon>metagenomes</taxon>
        <taxon>ecological metagenomes</taxon>
    </lineage>
</organism>
<dbReference type="GO" id="GO:0010133">
    <property type="term" value="P:L-proline catabolic process to L-glutamate"/>
    <property type="evidence" value="ECO:0007669"/>
    <property type="project" value="UniProtKB-UniPathway"/>
</dbReference>
<evidence type="ECO:0000313" key="11">
    <source>
        <dbReference type="EMBL" id="SVA67306.1"/>
    </source>
</evidence>
<dbReference type="PANTHER" id="PTHR13914">
    <property type="entry name" value="PROLINE OXIDASE"/>
    <property type="match status" value="1"/>
</dbReference>
<gene>
    <name evidence="11" type="ORF">METZ01_LOCUS120160</name>
</gene>
<evidence type="ECO:0000256" key="6">
    <source>
        <dbReference type="ARBA" id="ARBA00022827"/>
    </source>
</evidence>
<dbReference type="SUPFAM" id="SSF51730">
    <property type="entry name" value="FAD-linked oxidoreductase"/>
    <property type="match status" value="1"/>
</dbReference>
<dbReference type="GO" id="GO:0004657">
    <property type="term" value="F:proline dehydrogenase activity"/>
    <property type="evidence" value="ECO:0007669"/>
    <property type="project" value="UniProtKB-EC"/>
</dbReference>
<accession>A0A381XR88</accession>
<comment type="cofactor">
    <cofactor evidence="1">
        <name>FAD</name>
        <dbReference type="ChEBI" id="CHEBI:57692"/>
    </cofactor>
</comment>
<evidence type="ECO:0000256" key="4">
    <source>
        <dbReference type="ARBA" id="ARBA00022630"/>
    </source>
</evidence>
<evidence type="ECO:0000256" key="2">
    <source>
        <dbReference type="ARBA" id="ARBA00004739"/>
    </source>
</evidence>
<dbReference type="InterPro" id="IPR015659">
    <property type="entry name" value="Proline_oxidase"/>
</dbReference>
<comment type="catalytic activity">
    <reaction evidence="9">
        <text>L-proline + a quinone = (S)-1-pyrroline-5-carboxylate + a quinol + H(+)</text>
        <dbReference type="Rhea" id="RHEA:23784"/>
        <dbReference type="ChEBI" id="CHEBI:15378"/>
        <dbReference type="ChEBI" id="CHEBI:17388"/>
        <dbReference type="ChEBI" id="CHEBI:24646"/>
        <dbReference type="ChEBI" id="CHEBI:60039"/>
        <dbReference type="ChEBI" id="CHEBI:132124"/>
        <dbReference type="EC" id="1.5.5.2"/>
    </reaction>
</comment>
<keyword evidence="5" id="KW-0547">Nucleotide-binding</keyword>
<dbReference type="AlphaFoldDB" id="A0A381XR88"/>
<dbReference type="Gene3D" id="3.20.20.220">
    <property type="match status" value="1"/>
</dbReference>
<dbReference type="PIRSF" id="PIRSF000196">
    <property type="entry name" value="Pro_dehydrog"/>
    <property type="match status" value="1"/>
</dbReference>
<dbReference type="InterPro" id="IPR029041">
    <property type="entry name" value="FAD-linked_oxidoreductase-like"/>
</dbReference>
<dbReference type="GO" id="GO:0000166">
    <property type="term" value="F:nucleotide binding"/>
    <property type="evidence" value="ECO:0007669"/>
    <property type="project" value="UniProtKB-KW"/>
</dbReference>
<reference evidence="11" key="1">
    <citation type="submission" date="2018-05" db="EMBL/GenBank/DDBJ databases">
        <authorList>
            <person name="Lanie J.A."/>
            <person name="Ng W.-L."/>
            <person name="Kazmierczak K.M."/>
            <person name="Andrzejewski T.M."/>
            <person name="Davidsen T.M."/>
            <person name="Wayne K.J."/>
            <person name="Tettelin H."/>
            <person name="Glass J.I."/>
            <person name="Rusch D."/>
            <person name="Podicherti R."/>
            <person name="Tsui H.-C.T."/>
            <person name="Winkler M.E."/>
        </authorList>
    </citation>
    <scope>NUCLEOTIDE SEQUENCE</scope>
</reference>
<keyword evidence="6" id="KW-0274">FAD</keyword>
<keyword evidence="8" id="KW-0642">Proline metabolism</keyword>
<name>A0A381XR88_9ZZZZ</name>
<dbReference type="Pfam" id="PF01619">
    <property type="entry name" value="Pro_dh"/>
    <property type="match status" value="1"/>
</dbReference>
<dbReference type="PANTHER" id="PTHR13914:SF0">
    <property type="entry name" value="PROLINE DEHYDROGENASE 1, MITOCHONDRIAL"/>
    <property type="match status" value="1"/>
</dbReference>
<keyword evidence="4" id="KW-0285">Flavoprotein</keyword>
<dbReference type="EC" id="1.5.5.2" evidence="3"/>
<sequence length="302" mass="34830">MINNLFNQLIITITPFLPRWIVWKIAGRYVAGETSAKALAVVRQLNDKGYSATVDILGEHTNSKSEAAEITHEYMNIYDEISKQQLDCNISIKPSHIGQDISNEILQTNLDKLLLKAEETNNFLRIDMENSTVTDNTISLYKSCRKKYKNVGTVFQAYLYRTQTDLEQLSQNGSFNFRLCKGIYKEPAAIAIQRRRKINSNFLKLLRFAFEKGIYVGIATHDLALLESAYALISELNVSTDKFEFQVLYGVPMSGWLKKHLKNNFNVRVYIPFGIDWYAYSIRRLKENPNIAGYILKNLFRR</sequence>
<evidence type="ECO:0000259" key="10">
    <source>
        <dbReference type="Pfam" id="PF01619"/>
    </source>
</evidence>
<evidence type="ECO:0000256" key="7">
    <source>
        <dbReference type="ARBA" id="ARBA00023002"/>
    </source>
</evidence>
<evidence type="ECO:0000256" key="8">
    <source>
        <dbReference type="ARBA" id="ARBA00023062"/>
    </source>
</evidence>
<evidence type="ECO:0000256" key="3">
    <source>
        <dbReference type="ARBA" id="ARBA00012695"/>
    </source>
</evidence>
<dbReference type="InterPro" id="IPR008219">
    <property type="entry name" value="PRODH_bac_arc"/>
</dbReference>
<evidence type="ECO:0000256" key="5">
    <source>
        <dbReference type="ARBA" id="ARBA00022741"/>
    </source>
</evidence>
<dbReference type="UniPathway" id="UPA00261">
    <property type="reaction ID" value="UER00373"/>
</dbReference>